<dbReference type="EMBL" id="JAUHHV010000009">
    <property type="protein sequence ID" value="KAK1411949.1"/>
    <property type="molecule type" value="Genomic_DNA"/>
</dbReference>
<evidence type="ECO:0000259" key="2">
    <source>
        <dbReference type="PROSITE" id="PS00028"/>
    </source>
</evidence>
<sequence>MVNNNTVVSSAGGSNPIPPAAPPPPPPPPPPSGGNKRPLTPSKTKENKSGICPICNRNLYHEKALNGHVRWHTAAEREAAGIGPSKSTRVEEQDDPKRIKVPDLNRSPPPEDGEAA</sequence>
<evidence type="ECO:0000313" key="4">
    <source>
        <dbReference type="Proteomes" id="UP001229421"/>
    </source>
</evidence>
<evidence type="ECO:0000313" key="3">
    <source>
        <dbReference type="EMBL" id="KAK1411949.1"/>
    </source>
</evidence>
<feature type="compositionally biased region" description="Basic and acidic residues" evidence="1">
    <location>
        <begin position="88"/>
        <end position="103"/>
    </location>
</feature>
<organism evidence="3 4">
    <name type="scientific">Tagetes erecta</name>
    <name type="common">African marigold</name>
    <dbReference type="NCBI Taxonomy" id="13708"/>
    <lineage>
        <taxon>Eukaryota</taxon>
        <taxon>Viridiplantae</taxon>
        <taxon>Streptophyta</taxon>
        <taxon>Embryophyta</taxon>
        <taxon>Tracheophyta</taxon>
        <taxon>Spermatophyta</taxon>
        <taxon>Magnoliopsida</taxon>
        <taxon>eudicotyledons</taxon>
        <taxon>Gunneridae</taxon>
        <taxon>Pentapetalae</taxon>
        <taxon>asterids</taxon>
        <taxon>campanulids</taxon>
        <taxon>Asterales</taxon>
        <taxon>Asteraceae</taxon>
        <taxon>Asteroideae</taxon>
        <taxon>Heliantheae alliance</taxon>
        <taxon>Tageteae</taxon>
        <taxon>Tagetes</taxon>
    </lineage>
</organism>
<keyword evidence="4" id="KW-1185">Reference proteome</keyword>
<evidence type="ECO:0000256" key="1">
    <source>
        <dbReference type="SAM" id="MobiDB-lite"/>
    </source>
</evidence>
<name>A0AAD8NJI2_TARER</name>
<feature type="compositionally biased region" description="Pro residues" evidence="1">
    <location>
        <begin position="16"/>
        <end position="32"/>
    </location>
</feature>
<protein>
    <recommendedName>
        <fullName evidence="2">C2H2-type domain-containing protein</fullName>
    </recommendedName>
</protein>
<feature type="region of interest" description="Disordered" evidence="1">
    <location>
        <begin position="76"/>
        <end position="116"/>
    </location>
</feature>
<comment type="caution">
    <text evidence="3">The sequence shown here is derived from an EMBL/GenBank/DDBJ whole genome shotgun (WGS) entry which is preliminary data.</text>
</comment>
<dbReference type="InterPro" id="IPR013087">
    <property type="entry name" value="Znf_C2H2_type"/>
</dbReference>
<feature type="region of interest" description="Disordered" evidence="1">
    <location>
        <begin position="1"/>
        <end position="53"/>
    </location>
</feature>
<feature type="compositionally biased region" description="Polar residues" evidence="1">
    <location>
        <begin position="1"/>
        <end position="13"/>
    </location>
</feature>
<dbReference type="Proteomes" id="UP001229421">
    <property type="component" value="Unassembled WGS sequence"/>
</dbReference>
<reference evidence="3" key="1">
    <citation type="journal article" date="2023" name="bioRxiv">
        <title>Improved chromosome-level genome assembly for marigold (Tagetes erecta).</title>
        <authorList>
            <person name="Jiang F."/>
            <person name="Yuan L."/>
            <person name="Wang S."/>
            <person name="Wang H."/>
            <person name="Xu D."/>
            <person name="Wang A."/>
            <person name="Fan W."/>
        </authorList>
    </citation>
    <scope>NUCLEOTIDE SEQUENCE</scope>
    <source>
        <strain evidence="3">WSJ</strain>
        <tissue evidence="3">Leaf</tissue>
    </source>
</reference>
<dbReference type="PROSITE" id="PS00028">
    <property type="entry name" value="ZINC_FINGER_C2H2_1"/>
    <property type="match status" value="1"/>
</dbReference>
<accession>A0AAD8NJI2</accession>
<feature type="domain" description="C2H2-type" evidence="2">
    <location>
        <begin position="52"/>
        <end position="72"/>
    </location>
</feature>
<gene>
    <name evidence="3" type="ORF">QVD17_32830</name>
</gene>
<dbReference type="AlphaFoldDB" id="A0AAD8NJI2"/>
<proteinExistence type="predicted"/>